<feature type="region of interest" description="Disordered" evidence="1">
    <location>
        <begin position="23"/>
        <end position="43"/>
    </location>
</feature>
<evidence type="ECO:0000313" key="4">
    <source>
        <dbReference type="Proteomes" id="UP000598997"/>
    </source>
</evidence>
<dbReference type="Pfam" id="PF00561">
    <property type="entry name" value="Abhydrolase_1"/>
    <property type="match status" value="1"/>
</dbReference>
<reference evidence="3 4" key="1">
    <citation type="journal article" date="2014" name="Int. J. Syst. Evol. Microbiol.">
        <title>Complete genome sequence of Corynebacterium casei LMG S-19264T (=DSM 44701T), isolated from a smear-ripened cheese.</title>
        <authorList>
            <consortium name="US DOE Joint Genome Institute (JGI-PGF)"/>
            <person name="Walter F."/>
            <person name="Albersmeier A."/>
            <person name="Kalinowski J."/>
            <person name="Ruckert C."/>
        </authorList>
    </citation>
    <scope>NUCLEOTIDE SEQUENCE [LARGE SCALE GENOMIC DNA]</scope>
    <source>
        <strain evidence="3 4">CGMCC 1.15358</strain>
    </source>
</reference>
<organism evidence="3 4">
    <name type="scientific">Croceicoccus pelagius</name>
    <dbReference type="NCBI Taxonomy" id="1703341"/>
    <lineage>
        <taxon>Bacteria</taxon>
        <taxon>Pseudomonadati</taxon>
        <taxon>Pseudomonadota</taxon>
        <taxon>Alphaproteobacteria</taxon>
        <taxon>Sphingomonadales</taxon>
        <taxon>Erythrobacteraceae</taxon>
        <taxon>Croceicoccus</taxon>
    </lineage>
</organism>
<dbReference type="SUPFAM" id="SSF53474">
    <property type="entry name" value="alpha/beta-Hydrolases"/>
    <property type="match status" value="1"/>
</dbReference>
<dbReference type="RefSeq" id="WP_244881985.1">
    <property type="nucleotide sequence ID" value="NZ_LYWY01000040.1"/>
</dbReference>
<name>A0A916YF73_9SPHN</name>
<evidence type="ECO:0000313" key="3">
    <source>
        <dbReference type="EMBL" id="GGD43088.1"/>
    </source>
</evidence>
<feature type="domain" description="AB hydrolase-1" evidence="2">
    <location>
        <begin position="164"/>
        <end position="202"/>
    </location>
</feature>
<keyword evidence="4" id="KW-1185">Reference proteome</keyword>
<protein>
    <recommendedName>
        <fullName evidence="2">AB hydrolase-1 domain-containing protein</fullName>
    </recommendedName>
</protein>
<evidence type="ECO:0000256" key="1">
    <source>
        <dbReference type="SAM" id="MobiDB-lite"/>
    </source>
</evidence>
<dbReference type="Proteomes" id="UP000598997">
    <property type="component" value="Unassembled WGS sequence"/>
</dbReference>
<dbReference type="InterPro" id="IPR029058">
    <property type="entry name" value="AB_hydrolase_fold"/>
</dbReference>
<sequence>MTMATTHDSKVSEHGAQAVIEARLPDGRNPALDTAKGPKKPGRGFSLLLAEFRRRHSLASRPQPDGVSTPPSRLLISEFASLAFPHLYSAIHGKPKIAEVTSPRSVMLLPGFGSHPWRMAAMRDALKKAGHSVTDWGLGWNLGASEDRFDRLLSRIERVSRAEGRKITLVGWSLGGVFAREVAKRLPDHVEMVVTMGSPFSGDMHGNNAWRIYHWLVGHPVDEPPVGEDFAAKPAVPTVALWSAQDGIVHRHCACGRPGERDLALHVRCTHMGFAWHPAAIEAVAGVLADPPCELDNPDIPDTQQTDKA</sequence>
<comment type="caution">
    <text evidence="3">The sequence shown here is derived from an EMBL/GenBank/DDBJ whole genome shotgun (WGS) entry which is preliminary data.</text>
</comment>
<gene>
    <name evidence="3" type="ORF">GCM10010989_16470</name>
</gene>
<proteinExistence type="predicted"/>
<dbReference type="InterPro" id="IPR000073">
    <property type="entry name" value="AB_hydrolase_1"/>
</dbReference>
<evidence type="ECO:0000259" key="2">
    <source>
        <dbReference type="Pfam" id="PF00561"/>
    </source>
</evidence>
<dbReference type="AlphaFoldDB" id="A0A916YF73"/>
<accession>A0A916YF73</accession>
<dbReference type="EMBL" id="BMIO01000004">
    <property type="protein sequence ID" value="GGD43088.1"/>
    <property type="molecule type" value="Genomic_DNA"/>
</dbReference>
<dbReference type="Gene3D" id="3.40.50.1820">
    <property type="entry name" value="alpha/beta hydrolase"/>
    <property type="match status" value="1"/>
</dbReference>